<dbReference type="EMBL" id="KV429088">
    <property type="protein sequence ID" value="KZT66508.1"/>
    <property type="molecule type" value="Genomic_DNA"/>
</dbReference>
<reference evidence="1 2" key="1">
    <citation type="journal article" date="2016" name="Mol. Biol. Evol.">
        <title>Comparative Genomics of Early-Diverging Mushroom-Forming Fungi Provides Insights into the Origins of Lignocellulose Decay Capabilities.</title>
        <authorList>
            <person name="Nagy L.G."/>
            <person name="Riley R."/>
            <person name="Tritt A."/>
            <person name="Adam C."/>
            <person name="Daum C."/>
            <person name="Floudas D."/>
            <person name="Sun H."/>
            <person name="Yadav J.S."/>
            <person name="Pangilinan J."/>
            <person name="Larsson K.H."/>
            <person name="Matsuura K."/>
            <person name="Barry K."/>
            <person name="Labutti K."/>
            <person name="Kuo R."/>
            <person name="Ohm R.A."/>
            <person name="Bhattacharya S.S."/>
            <person name="Shirouzu T."/>
            <person name="Yoshinaga Y."/>
            <person name="Martin F.M."/>
            <person name="Grigoriev I.V."/>
            <person name="Hibbett D.S."/>
        </authorList>
    </citation>
    <scope>NUCLEOTIDE SEQUENCE [LARGE SCALE GENOMIC DNA]</scope>
    <source>
        <strain evidence="1 2">L-15889</strain>
    </source>
</reference>
<evidence type="ECO:0000313" key="1">
    <source>
        <dbReference type="EMBL" id="KZT66508.1"/>
    </source>
</evidence>
<dbReference type="AlphaFoldDB" id="A0A165N4M5"/>
<gene>
    <name evidence="1" type="ORF">DAEQUDRAFT_730216</name>
</gene>
<sequence>MITYDPSTCLTTFTIILASSLHTITQCPRLKLMSVDRHPFDLVQLPRSRTYNDYDDRSRLQLNTPVNLCIARRAAQRKANCP</sequence>
<organism evidence="1 2">
    <name type="scientific">Daedalea quercina L-15889</name>
    <dbReference type="NCBI Taxonomy" id="1314783"/>
    <lineage>
        <taxon>Eukaryota</taxon>
        <taxon>Fungi</taxon>
        <taxon>Dikarya</taxon>
        <taxon>Basidiomycota</taxon>
        <taxon>Agaricomycotina</taxon>
        <taxon>Agaricomycetes</taxon>
        <taxon>Polyporales</taxon>
        <taxon>Fomitopsis</taxon>
    </lineage>
</organism>
<proteinExistence type="predicted"/>
<accession>A0A165N4M5</accession>
<keyword evidence="2" id="KW-1185">Reference proteome</keyword>
<evidence type="ECO:0000313" key="2">
    <source>
        <dbReference type="Proteomes" id="UP000076727"/>
    </source>
</evidence>
<protein>
    <submittedName>
        <fullName evidence="1">Uncharacterized protein</fullName>
    </submittedName>
</protein>
<name>A0A165N4M5_9APHY</name>
<dbReference type="Proteomes" id="UP000076727">
    <property type="component" value="Unassembled WGS sequence"/>
</dbReference>